<feature type="transmembrane region" description="Helical" evidence="1">
    <location>
        <begin position="124"/>
        <end position="146"/>
    </location>
</feature>
<evidence type="ECO:0008006" key="4">
    <source>
        <dbReference type="Google" id="ProtNLM"/>
    </source>
</evidence>
<name>A0A6I4P187_9MICO</name>
<proteinExistence type="predicted"/>
<keyword evidence="1" id="KW-1133">Transmembrane helix</keyword>
<feature type="transmembrane region" description="Helical" evidence="1">
    <location>
        <begin position="28"/>
        <end position="50"/>
    </location>
</feature>
<dbReference type="AlphaFoldDB" id="A0A6I4P187"/>
<organism evidence="2 3">
    <name type="scientific">Agromyces seonyuensis</name>
    <dbReference type="NCBI Taxonomy" id="2662446"/>
    <lineage>
        <taxon>Bacteria</taxon>
        <taxon>Bacillati</taxon>
        <taxon>Actinomycetota</taxon>
        <taxon>Actinomycetes</taxon>
        <taxon>Micrococcales</taxon>
        <taxon>Microbacteriaceae</taxon>
        <taxon>Agromyces</taxon>
    </lineage>
</organism>
<evidence type="ECO:0000313" key="2">
    <source>
        <dbReference type="EMBL" id="MWB99292.1"/>
    </source>
</evidence>
<keyword evidence="1" id="KW-0812">Transmembrane</keyword>
<dbReference type="RefSeq" id="WP_160425406.1">
    <property type="nucleotide sequence ID" value="NZ_WSTA01000054.1"/>
</dbReference>
<feature type="transmembrane region" description="Helical" evidence="1">
    <location>
        <begin position="92"/>
        <end position="118"/>
    </location>
</feature>
<sequence length="164" mass="16956">MTDLNGRPDRPAGAPANTPTSNPVLKRALVWGGILAAVILVVGGLVGFLVAGVPGLVSALIGTAIAVVFMAVTAGSILLANRFADSDLFVGAFFGIVLGGWIVKFVVFIVLVVLLRGVDWLEPVVLFLALVAGVLGSLVVDVVVMLRSRVPYVDAKLPKAPSED</sequence>
<evidence type="ECO:0000313" key="3">
    <source>
        <dbReference type="Proteomes" id="UP000438182"/>
    </source>
</evidence>
<keyword evidence="3" id="KW-1185">Reference proteome</keyword>
<feature type="transmembrane region" description="Helical" evidence="1">
    <location>
        <begin position="56"/>
        <end position="80"/>
    </location>
</feature>
<reference evidence="2 3" key="1">
    <citation type="submission" date="2019-12" db="EMBL/GenBank/DDBJ databases">
        <authorList>
            <person name="Kim Y.S."/>
        </authorList>
    </citation>
    <scope>NUCLEOTIDE SEQUENCE [LARGE SCALE GENOMIC DNA]</scope>
    <source>
        <strain evidence="2 3">MMS17-SY077</strain>
    </source>
</reference>
<keyword evidence="1" id="KW-0472">Membrane</keyword>
<dbReference type="Proteomes" id="UP000438182">
    <property type="component" value="Unassembled WGS sequence"/>
</dbReference>
<dbReference type="EMBL" id="WSTA01000054">
    <property type="protein sequence ID" value="MWB99292.1"/>
    <property type="molecule type" value="Genomic_DNA"/>
</dbReference>
<evidence type="ECO:0000256" key="1">
    <source>
        <dbReference type="SAM" id="Phobius"/>
    </source>
</evidence>
<comment type="caution">
    <text evidence="2">The sequence shown here is derived from an EMBL/GenBank/DDBJ whole genome shotgun (WGS) entry which is preliminary data.</text>
</comment>
<accession>A0A6I4P187</accession>
<gene>
    <name evidence="2" type="ORF">GB864_12130</name>
</gene>
<protein>
    <recommendedName>
        <fullName evidence="4">ATP synthase protein I</fullName>
    </recommendedName>
</protein>